<proteinExistence type="predicted"/>
<name>M6JJR1_9LEPT</name>
<organism evidence="1 2">
    <name type="scientific">Leptospira santarosai serovar Arenal str. MAVJ 401</name>
    <dbReference type="NCBI Taxonomy" id="1049976"/>
    <lineage>
        <taxon>Bacteria</taxon>
        <taxon>Pseudomonadati</taxon>
        <taxon>Spirochaetota</taxon>
        <taxon>Spirochaetia</taxon>
        <taxon>Leptospirales</taxon>
        <taxon>Leptospiraceae</taxon>
        <taxon>Leptospira</taxon>
    </lineage>
</organism>
<evidence type="ECO:0000313" key="1">
    <source>
        <dbReference type="EMBL" id="EMN19873.1"/>
    </source>
</evidence>
<dbReference type="Proteomes" id="UP000012106">
    <property type="component" value="Unassembled WGS sequence"/>
</dbReference>
<dbReference type="EMBL" id="AHMU02000077">
    <property type="protein sequence ID" value="EMN19873.1"/>
    <property type="molecule type" value="Genomic_DNA"/>
</dbReference>
<comment type="caution">
    <text evidence="1">The sequence shown here is derived from an EMBL/GenBank/DDBJ whole genome shotgun (WGS) entry which is preliminary data.</text>
</comment>
<dbReference type="AlphaFoldDB" id="M6JJR1"/>
<sequence length="38" mass="4306">MGTFIKCIFHYMIFAKSDLYGNLISTTVVFGFNRGLSI</sequence>
<evidence type="ECO:0000313" key="2">
    <source>
        <dbReference type="Proteomes" id="UP000012106"/>
    </source>
</evidence>
<accession>M6JJR1</accession>
<reference evidence="1 2" key="1">
    <citation type="submission" date="2013-01" db="EMBL/GenBank/DDBJ databases">
        <authorList>
            <person name="Harkins D.M."/>
            <person name="Durkin A.S."/>
            <person name="Brinkac L.M."/>
            <person name="Haft D.H."/>
            <person name="Selengut J.D."/>
            <person name="Sanka R."/>
            <person name="DePew J."/>
            <person name="Purushe J."/>
            <person name="Hartskeerl R.A."/>
            <person name="Ahmed A."/>
            <person name="van der Linden H."/>
            <person name="Goris M.G.A."/>
            <person name="Vinetz J.M."/>
            <person name="Sutton G.G."/>
            <person name="Nierman W.C."/>
            <person name="Fouts D.E."/>
        </authorList>
    </citation>
    <scope>NUCLEOTIDE SEQUENCE [LARGE SCALE GENOMIC DNA]</scope>
    <source>
        <strain evidence="1 2">MAVJ 401</strain>
    </source>
</reference>
<gene>
    <name evidence="1" type="ORF">LEP1GSC063_2055</name>
</gene>
<protein>
    <submittedName>
        <fullName evidence="1">Uncharacterized protein</fullName>
    </submittedName>
</protein>